<evidence type="ECO:0000313" key="6">
    <source>
        <dbReference type="Proteomes" id="UP000765845"/>
    </source>
</evidence>
<dbReference type="Pfam" id="PF04336">
    <property type="entry name" value="ACP_PD"/>
    <property type="match status" value="1"/>
</dbReference>
<evidence type="ECO:0000313" key="5">
    <source>
        <dbReference type="EMBL" id="NKI18152.1"/>
    </source>
</evidence>
<proteinExistence type="predicted"/>
<keyword evidence="3" id="KW-0443">Lipid metabolism</keyword>
<evidence type="ECO:0000256" key="4">
    <source>
        <dbReference type="ARBA" id="ARBA00023160"/>
    </source>
</evidence>
<dbReference type="Proteomes" id="UP000765845">
    <property type="component" value="Unassembled WGS sequence"/>
</dbReference>
<dbReference type="InterPro" id="IPR007431">
    <property type="entry name" value="ACP_PD"/>
</dbReference>
<evidence type="ECO:0000256" key="2">
    <source>
        <dbReference type="ARBA" id="ARBA00022801"/>
    </source>
</evidence>
<dbReference type="PANTHER" id="PTHR38764:SF1">
    <property type="entry name" value="ACYL CARRIER PROTEIN PHOSPHODIESTERASE"/>
    <property type="match status" value="1"/>
</dbReference>
<keyword evidence="1" id="KW-0444">Lipid biosynthesis</keyword>
<dbReference type="PANTHER" id="PTHR38764">
    <property type="entry name" value="ACYL CARRIER PROTEIN PHOSPHODIESTERASE"/>
    <property type="match status" value="1"/>
</dbReference>
<organism evidence="5 6">
    <name type="scientific">Spongiibacter thalassae</name>
    <dbReference type="NCBI Taxonomy" id="2721624"/>
    <lineage>
        <taxon>Bacteria</taxon>
        <taxon>Pseudomonadati</taxon>
        <taxon>Pseudomonadota</taxon>
        <taxon>Gammaproteobacteria</taxon>
        <taxon>Cellvibrionales</taxon>
        <taxon>Spongiibacteraceae</taxon>
        <taxon>Spongiibacter</taxon>
    </lineage>
</organism>
<dbReference type="RefSeq" id="WP_168450681.1">
    <property type="nucleotide sequence ID" value="NZ_JAAWWK010000004.1"/>
</dbReference>
<keyword evidence="4" id="KW-0275">Fatty acid biosynthesis</keyword>
<keyword evidence="6" id="KW-1185">Reference proteome</keyword>
<comment type="caution">
    <text evidence="5">The sequence shown here is derived from an EMBL/GenBank/DDBJ whole genome shotgun (WGS) entry which is preliminary data.</text>
</comment>
<evidence type="ECO:0000256" key="1">
    <source>
        <dbReference type="ARBA" id="ARBA00022516"/>
    </source>
</evidence>
<accession>A0ABX1GG15</accession>
<reference evidence="5 6" key="1">
    <citation type="submission" date="2020-04" db="EMBL/GenBank/DDBJ databases">
        <authorList>
            <person name="Yoon J."/>
        </authorList>
    </citation>
    <scope>NUCLEOTIDE SEQUENCE [LARGE SCALE GENOMIC DNA]</scope>
    <source>
        <strain evidence="5 6">KMU-166</strain>
    </source>
</reference>
<protein>
    <submittedName>
        <fullName evidence="5">DUF479 domain-containing protein</fullName>
    </submittedName>
</protein>
<name>A0ABX1GG15_9GAMM</name>
<keyword evidence="4" id="KW-0276">Fatty acid metabolism</keyword>
<dbReference type="EMBL" id="JAAWWK010000004">
    <property type="protein sequence ID" value="NKI18152.1"/>
    <property type="molecule type" value="Genomic_DNA"/>
</dbReference>
<sequence length="204" mass="23132">MNYLAHFHLAAVVARQGGYDDEALLVGALLGDYIKGPLRGDWPAEWEVGIRLHRRIDALTDGHPLVSECLAGFPSEFRRYGGIALDVCFDHFLLDRWSDHALDNAPTAAQFAGECYRVLGAKREHFPVAAQRQLAFLTEHNVLCILRDWTMAAQMLARISRRLKRQNPLRDCAAVLDAQRPAIARCFDQLYPRLLEQLPQEFAH</sequence>
<keyword evidence="2" id="KW-0378">Hydrolase</keyword>
<evidence type="ECO:0000256" key="3">
    <source>
        <dbReference type="ARBA" id="ARBA00023098"/>
    </source>
</evidence>
<gene>
    <name evidence="5" type="ORF">HCU74_12120</name>
</gene>